<gene>
    <name evidence="2" type="ORF">P280DRAFT_474788</name>
</gene>
<evidence type="ECO:0000313" key="3">
    <source>
        <dbReference type="Proteomes" id="UP000799753"/>
    </source>
</evidence>
<name>A0A6A6RFM4_9PLEO</name>
<evidence type="ECO:0000313" key="2">
    <source>
        <dbReference type="EMBL" id="KAF2634229.1"/>
    </source>
</evidence>
<feature type="compositionally biased region" description="Polar residues" evidence="1">
    <location>
        <begin position="49"/>
        <end position="59"/>
    </location>
</feature>
<dbReference type="AlphaFoldDB" id="A0A6A6RFM4"/>
<feature type="region of interest" description="Disordered" evidence="1">
    <location>
        <begin position="41"/>
        <end position="98"/>
    </location>
</feature>
<organism evidence="2 3">
    <name type="scientific">Massarina eburnea CBS 473.64</name>
    <dbReference type="NCBI Taxonomy" id="1395130"/>
    <lineage>
        <taxon>Eukaryota</taxon>
        <taxon>Fungi</taxon>
        <taxon>Dikarya</taxon>
        <taxon>Ascomycota</taxon>
        <taxon>Pezizomycotina</taxon>
        <taxon>Dothideomycetes</taxon>
        <taxon>Pleosporomycetidae</taxon>
        <taxon>Pleosporales</taxon>
        <taxon>Massarineae</taxon>
        <taxon>Massarinaceae</taxon>
        <taxon>Massarina</taxon>
    </lineage>
</organism>
<feature type="compositionally biased region" description="Pro residues" evidence="1">
    <location>
        <begin position="60"/>
        <end position="73"/>
    </location>
</feature>
<feature type="compositionally biased region" description="Polar residues" evidence="1">
    <location>
        <begin position="128"/>
        <end position="141"/>
    </location>
</feature>
<feature type="compositionally biased region" description="Polar residues" evidence="1">
    <location>
        <begin position="112"/>
        <end position="121"/>
    </location>
</feature>
<proteinExistence type="predicted"/>
<evidence type="ECO:0000256" key="1">
    <source>
        <dbReference type="SAM" id="MobiDB-lite"/>
    </source>
</evidence>
<feature type="region of interest" description="Disordered" evidence="1">
    <location>
        <begin position="112"/>
        <end position="141"/>
    </location>
</feature>
<accession>A0A6A6RFM4</accession>
<dbReference type="Proteomes" id="UP000799753">
    <property type="component" value="Unassembled WGS sequence"/>
</dbReference>
<dbReference type="OrthoDB" id="3792227at2759"/>
<reference evidence="2" key="1">
    <citation type="journal article" date="2020" name="Stud. Mycol.">
        <title>101 Dothideomycetes genomes: a test case for predicting lifestyles and emergence of pathogens.</title>
        <authorList>
            <person name="Haridas S."/>
            <person name="Albert R."/>
            <person name="Binder M."/>
            <person name="Bloem J."/>
            <person name="Labutti K."/>
            <person name="Salamov A."/>
            <person name="Andreopoulos B."/>
            <person name="Baker S."/>
            <person name="Barry K."/>
            <person name="Bills G."/>
            <person name="Bluhm B."/>
            <person name="Cannon C."/>
            <person name="Castanera R."/>
            <person name="Culley D."/>
            <person name="Daum C."/>
            <person name="Ezra D."/>
            <person name="Gonzalez J."/>
            <person name="Henrissat B."/>
            <person name="Kuo A."/>
            <person name="Liang C."/>
            <person name="Lipzen A."/>
            <person name="Lutzoni F."/>
            <person name="Magnuson J."/>
            <person name="Mondo S."/>
            <person name="Nolan M."/>
            <person name="Ohm R."/>
            <person name="Pangilinan J."/>
            <person name="Park H.-J."/>
            <person name="Ramirez L."/>
            <person name="Alfaro M."/>
            <person name="Sun H."/>
            <person name="Tritt A."/>
            <person name="Yoshinaga Y."/>
            <person name="Zwiers L.-H."/>
            <person name="Turgeon B."/>
            <person name="Goodwin S."/>
            <person name="Spatafora J."/>
            <person name="Crous P."/>
            <person name="Grigoriev I."/>
        </authorList>
    </citation>
    <scope>NUCLEOTIDE SEQUENCE</scope>
    <source>
        <strain evidence="2">CBS 473.64</strain>
    </source>
</reference>
<protein>
    <submittedName>
        <fullName evidence="2">Uncharacterized protein</fullName>
    </submittedName>
</protein>
<sequence>MLEDLEKAVVLLMKIMNMENIPTESILRPGHKLQLDEPIDKNESWNEEPPTQDTARTQPPATPLRNFPPPAGTTPPRSILKRKSRHAPTPSSTPSMGTVKRVRTTDFATISPDTLTYSDTSPLKAKRSPNSSNALTFSNASPPRVHYHREVTRQKGGRKWSFHRGRKSYMPGLWASPAFSEKANTSFSGVGWDELEKIVDREEKERKEEEDMLREGLKVVSGAWVLAWWIQHVV</sequence>
<dbReference type="EMBL" id="MU006850">
    <property type="protein sequence ID" value="KAF2634229.1"/>
    <property type="molecule type" value="Genomic_DNA"/>
</dbReference>
<keyword evidence="3" id="KW-1185">Reference proteome</keyword>